<accession>A0ABM4ALQ5</accession>
<dbReference type="Pfam" id="PF00135">
    <property type="entry name" value="COesterase"/>
    <property type="match status" value="1"/>
</dbReference>
<dbReference type="InterPro" id="IPR029058">
    <property type="entry name" value="AB_hydrolase_fold"/>
</dbReference>
<evidence type="ECO:0000313" key="9">
    <source>
        <dbReference type="RefSeq" id="XP_064072213.1"/>
    </source>
</evidence>
<dbReference type="PANTHER" id="PTHR43142">
    <property type="entry name" value="CARBOXYLIC ESTER HYDROLASE"/>
    <property type="match status" value="1"/>
</dbReference>
<dbReference type="EC" id="3.1.1.-" evidence="6"/>
<evidence type="ECO:0000256" key="5">
    <source>
        <dbReference type="ARBA" id="ARBA00023180"/>
    </source>
</evidence>
<evidence type="ECO:0000259" key="7">
    <source>
        <dbReference type="Pfam" id="PF00135"/>
    </source>
</evidence>
<dbReference type="CDD" id="cd00312">
    <property type="entry name" value="Esterase_lipase"/>
    <property type="match status" value="1"/>
</dbReference>
<proteinExistence type="inferred from homology"/>
<keyword evidence="8" id="KW-1185">Reference proteome</keyword>
<name>A0ABM4ALQ5_VANTA</name>
<evidence type="ECO:0000256" key="6">
    <source>
        <dbReference type="RuleBase" id="RU361235"/>
    </source>
</evidence>
<evidence type="ECO:0000256" key="2">
    <source>
        <dbReference type="ARBA" id="ARBA00022487"/>
    </source>
</evidence>
<dbReference type="InterPro" id="IPR019826">
    <property type="entry name" value="Carboxylesterase_B_AS"/>
</dbReference>
<evidence type="ECO:0000256" key="4">
    <source>
        <dbReference type="ARBA" id="ARBA00023157"/>
    </source>
</evidence>
<evidence type="ECO:0000313" key="8">
    <source>
        <dbReference type="Proteomes" id="UP001652626"/>
    </source>
</evidence>
<keyword evidence="5" id="KW-0325">Glycoprotein</keyword>
<dbReference type="InterPro" id="IPR002018">
    <property type="entry name" value="CarbesteraseB"/>
</dbReference>
<gene>
    <name evidence="9" type="primary">LOC113391500</name>
</gene>
<dbReference type="PANTHER" id="PTHR43142:SF1">
    <property type="entry name" value="CARBOXYLIC ESTER HYDROLASE"/>
    <property type="match status" value="1"/>
</dbReference>
<dbReference type="SUPFAM" id="SSF53474">
    <property type="entry name" value="alpha/beta-Hydrolases"/>
    <property type="match status" value="1"/>
</dbReference>
<reference evidence="9" key="1">
    <citation type="submission" date="2025-08" db="UniProtKB">
        <authorList>
            <consortium name="RefSeq"/>
        </authorList>
    </citation>
    <scope>IDENTIFICATION</scope>
    <source>
        <tissue evidence="9">Whole body</tissue>
    </source>
</reference>
<comment type="similarity">
    <text evidence="1 6">Belongs to the type-B carboxylesterase/lipase family.</text>
</comment>
<dbReference type="RefSeq" id="XP_064072213.1">
    <property type="nucleotide sequence ID" value="XM_064216143.1"/>
</dbReference>
<evidence type="ECO:0000256" key="3">
    <source>
        <dbReference type="ARBA" id="ARBA00022801"/>
    </source>
</evidence>
<sequence length="526" mass="59400">MAVTTIEQGKIKGVLCDSKNGTYYAFKGIPYAKPPLGPLRFKAPQPPESWKGIRDASEHGPVCPQFNERLQSIETGSEDCLYLNVYSKSVRPTSPMPVMVWIHGGAYYTGSGNSDFYGPDFFMKHDVILVTFNYRLEVLGFLCLDNEEVPGNAGLKDQVAALRWVKDNISAFGGNANNITIFGCSAGAASVSFHLISKMSNGLFNKAICQSGVCLNDWAYSIYGLQRAFQLGRLLGKNTEDTTELLEFLRNVPVSSLVNIKLPLVETYHRDITDSIFFAPVIEKSDLKVEKFITESPIDLVKRGSFAKVPLIVGYTSGEGIELGKSFPATLDFLTTLGAVVPRELKLKFDTEKLKAADDKIRNFYFKGKQLNADMIKEVVNLETDKLFAYNVTRFARYYKFFTSMPVYLYKMTVETERNFTKKVYKMEFIPGVCHADDLPYLFHITCFDIPLTKESKRVVEQFVQLWYNFASTGNPTSTNVGVEWKQFTDKERQCLIIDKTLKCILNIDAENMNLWENIFEETGLL</sequence>
<evidence type="ECO:0000256" key="1">
    <source>
        <dbReference type="ARBA" id="ARBA00005964"/>
    </source>
</evidence>
<dbReference type="GeneID" id="113391500"/>
<keyword evidence="4" id="KW-1015">Disulfide bond</keyword>
<feature type="domain" description="Carboxylesterase type B" evidence="7">
    <location>
        <begin position="3"/>
        <end position="516"/>
    </location>
</feature>
<dbReference type="Gene3D" id="3.40.50.1820">
    <property type="entry name" value="alpha/beta hydrolase"/>
    <property type="match status" value="1"/>
</dbReference>
<protein>
    <recommendedName>
        <fullName evidence="6">Carboxylic ester hydrolase</fullName>
        <ecNumber evidence="6">3.1.1.-</ecNumber>
    </recommendedName>
</protein>
<dbReference type="PROSITE" id="PS00122">
    <property type="entry name" value="CARBOXYLESTERASE_B_1"/>
    <property type="match status" value="1"/>
</dbReference>
<dbReference type="Proteomes" id="UP001652626">
    <property type="component" value="Chromosome 10"/>
</dbReference>
<organism evidence="8 9">
    <name type="scientific">Vanessa tameamea</name>
    <name type="common">Kamehameha butterfly</name>
    <dbReference type="NCBI Taxonomy" id="334116"/>
    <lineage>
        <taxon>Eukaryota</taxon>
        <taxon>Metazoa</taxon>
        <taxon>Ecdysozoa</taxon>
        <taxon>Arthropoda</taxon>
        <taxon>Hexapoda</taxon>
        <taxon>Insecta</taxon>
        <taxon>Pterygota</taxon>
        <taxon>Neoptera</taxon>
        <taxon>Endopterygota</taxon>
        <taxon>Lepidoptera</taxon>
        <taxon>Glossata</taxon>
        <taxon>Ditrysia</taxon>
        <taxon>Papilionoidea</taxon>
        <taxon>Nymphalidae</taxon>
        <taxon>Nymphalinae</taxon>
        <taxon>Vanessa</taxon>
    </lineage>
</organism>
<keyword evidence="2" id="KW-0719">Serine esterase</keyword>
<keyword evidence="3 6" id="KW-0378">Hydrolase</keyword>